<proteinExistence type="predicted"/>
<reference evidence="2 3" key="1">
    <citation type="submission" date="2016-10" db="EMBL/GenBank/DDBJ databases">
        <authorList>
            <person name="de Groot N.N."/>
        </authorList>
    </citation>
    <scope>NUCLEOTIDE SEQUENCE [LARGE SCALE GENOMIC DNA]</scope>
    <source>
        <strain evidence="2 3">DSM 21800</strain>
    </source>
</reference>
<feature type="domain" description="Ribosomal RNA large subunit methyltransferase K/L-like methyltransferase" evidence="1">
    <location>
        <begin position="227"/>
        <end position="293"/>
    </location>
</feature>
<organism evidence="2 3">
    <name type="scientific">Microlunatus soli</name>
    <dbReference type="NCBI Taxonomy" id="630515"/>
    <lineage>
        <taxon>Bacteria</taxon>
        <taxon>Bacillati</taxon>
        <taxon>Actinomycetota</taxon>
        <taxon>Actinomycetes</taxon>
        <taxon>Propionibacteriales</taxon>
        <taxon>Propionibacteriaceae</taxon>
        <taxon>Microlunatus</taxon>
    </lineage>
</organism>
<keyword evidence="3" id="KW-1185">Reference proteome</keyword>
<protein>
    <submittedName>
        <fullName evidence="2">Putative RNA methylase family UPF0020</fullName>
    </submittedName>
</protein>
<dbReference type="Gene3D" id="3.40.50.150">
    <property type="entry name" value="Vaccinia Virus protein VP39"/>
    <property type="match status" value="1"/>
</dbReference>
<evidence type="ECO:0000313" key="3">
    <source>
        <dbReference type="Proteomes" id="UP000199103"/>
    </source>
</evidence>
<dbReference type="PROSITE" id="PS00092">
    <property type="entry name" value="N6_MTASE"/>
    <property type="match status" value="1"/>
</dbReference>
<keyword evidence="2" id="KW-0808">Transferase</keyword>
<dbReference type="AlphaFoldDB" id="A0A1H2AES9"/>
<dbReference type="PANTHER" id="PTHR14911">
    <property type="entry name" value="THUMP DOMAIN-CONTAINING"/>
    <property type="match status" value="1"/>
</dbReference>
<dbReference type="Proteomes" id="UP000199103">
    <property type="component" value="Chromosome I"/>
</dbReference>
<gene>
    <name evidence="2" type="ORF">SAMN04489812_5873</name>
</gene>
<dbReference type="EMBL" id="LT629772">
    <property type="protein sequence ID" value="SDT44339.1"/>
    <property type="molecule type" value="Genomic_DNA"/>
</dbReference>
<dbReference type="CDD" id="cd02440">
    <property type="entry name" value="AdoMet_MTases"/>
    <property type="match status" value="1"/>
</dbReference>
<dbReference type="GO" id="GO:0030488">
    <property type="term" value="P:tRNA methylation"/>
    <property type="evidence" value="ECO:0007669"/>
    <property type="project" value="TreeGrafter"/>
</dbReference>
<dbReference type="InterPro" id="IPR029063">
    <property type="entry name" value="SAM-dependent_MTases_sf"/>
</dbReference>
<dbReference type="STRING" id="630515.SAMN04489812_5873"/>
<keyword evidence="2" id="KW-0489">Methyltransferase</keyword>
<dbReference type="Pfam" id="PF01170">
    <property type="entry name" value="UPF0020"/>
    <property type="match status" value="2"/>
</dbReference>
<evidence type="ECO:0000259" key="1">
    <source>
        <dbReference type="Pfam" id="PF01170"/>
    </source>
</evidence>
<dbReference type="PANTHER" id="PTHR14911:SF13">
    <property type="entry name" value="TRNA (GUANINE(6)-N2)-METHYLTRANSFERASE THUMP3"/>
    <property type="match status" value="1"/>
</dbReference>
<dbReference type="GO" id="GO:0016423">
    <property type="term" value="F:tRNA (guanine) methyltransferase activity"/>
    <property type="evidence" value="ECO:0007669"/>
    <property type="project" value="TreeGrafter"/>
</dbReference>
<dbReference type="RefSeq" id="WP_091530732.1">
    <property type="nucleotide sequence ID" value="NZ_LT629772.1"/>
</dbReference>
<feature type="domain" description="Ribosomal RNA large subunit methyltransferase K/L-like methyltransferase" evidence="1">
    <location>
        <begin position="156"/>
        <end position="191"/>
    </location>
</feature>
<sequence length="333" mass="36550">MLLHGAGLGDLVDAAMAQDLKATKIYADDSAMMIDTAGGASKITRLGYLKNAYRVIGSVPRRGAMQRSLDELARRASGWELPGGKQPFRVMFSEDGQLASVPPRSRSRLEESIARRTRGTVNRRGGRGGEYWVLTRRDLDEVLLTSRIQLPKPGQQQPGALRPDLANLLVGAAGRRPTDVFLDPFAGSGALVASRLGSPLRQAIYSDLRYGSRSGPRIDPALQRSRQVTLLSEDARTLPSVDDHTVDAIVTDPPWGEFEDLGADYEEFIEDVLTSFDRVLKTDGRVVMITARRLVGATLRHWQAHRLAVDSSHDVLVNGHPATVIVGRRQRAR</sequence>
<dbReference type="GO" id="GO:0003676">
    <property type="term" value="F:nucleic acid binding"/>
    <property type="evidence" value="ECO:0007669"/>
    <property type="project" value="InterPro"/>
</dbReference>
<name>A0A1H2AES9_9ACTN</name>
<evidence type="ECO:0000313" key="2">
    <source>
        <dbReference type="EMBL" id="SDT44339.1"/>
    </source>
</evidence>
<dbReference type="InterPro" id="IPR002052">
    <property type="entry name" value="DNA_methylase_N6_adenine_CS"/>
</dbReference>
<dbReference type="InterPro" id="IPR000241">
    <property type="entry name" value="RlmKL-like_Mtase"/>
</dbReference>
<dbReference type="SUPFAM" id="SSF53335">
    <property type="entry name" value="S-adenosyl-L-methionine-dependent methyltransferases"/>
    <property type="match status" value="1"/>
</dbReference>
<accession>A0A1H2AES9</accession>